<reference evidence="3 4" key="1">
    <citation type="submission" date="2019-10" db="EMBL/GenBank/DDBJ databases">
        <title>A novel species.</title>
        <authorList>
            <person name="Gao J."/>
        </authorList>
    </citation>
    <scope>NUCLEOTIDE SEQUENCE [LARGE SCALE GENOMIC DNA]</scope>
    <source>
        <strain evidence="3 4">QMT-28</strain>
    </source>
</reference>
<proteinExistence type="predicted"/>
<evidence type="ECO:0000313" key="4">
    <source>
        <dbReference type="Proteomes" id="UP000326179"/>
    </source>
</evidence>
<dbReference type="KEGG" id="sfy:GFH48_14465"/>
<dbReference type="Proteomes" id="UP000326179">
    <property type="component" value="Chromosome"/>
</dbReference>
<dbReference type="RefSeq" id="WP_153288630.1">
    <property type="nucleotide sequence ID" value="NZ_CP045643.1"/>
</dbReference>
<protein>
    <recommendedName>
        <fullName evidence="5">Secreted protein</fullName>
    </recommendedName>
</protein>
<evidence type="ECO:0008006" key="5">
    <source>
        <dbReference type="Google" id="ProtNLM"/>
    </source>
</evidence>
<feature type="chain" id="PRO_5038664722" description="Secreted protein" evidence="2">
    <location>
        <begin position="28"/>
        <end position="78"/>
    </location>
</feature>
<feature type="compositionally biased region" description="Low complexity" evidence="1">
    <location>
        <begin position="35"/>
        <end position="45"/>
    </location>
</feature>
<accession>A0A5Q0LCP4</accession>
<evidence type="ECO:0000313" key="3">
    <source>
        <dbReference type="EMBL" id="QFZ74297.1"/>
    </source>
</evidence>
<sequence>MRIRRILAAVIATAALSGLGITGAATATATTATAATATPASLTPGECEQGGGTVDRSHTSAAKLPTCKGGKFDGQDVD</sequence>
<dbReference type="EMBL" id="CP045643">
    <property type="protein sequence ID" value="QFZ74297.1"/>
    <property type="molecule type" value="Genomic_DNA"/>
</dbReference>
<evidence type="ECO:0000256" key="2">
    <source>
        <dbReference type="SAM" id="SignalP"/>
    </source>
</evidence>
<evidence type="ECO:0000256" key="1">
    <source>
        <dbReference type="SAM" id="MobiDB-lite"/>
    </source>
</evidence>
<feature type="region of interest" description="Disordered" evidence="1">
    <location>
        <begin position="35"/>
        <end position="78"/>
    </location>
</feature>
<keyword evidence="4" id="KW-1185">Reference proteome</keyword>
<feature type="signal peptide" evidence="2">
    <location>
        <begin position="1"/>
        <end position="27"/>
    </location>
</feature>
<keyword evidence="2" id="KW-0732">Signal</keyword>
<organism evidence="3 4">
    <name type="scientific">Streptomyces fagopyri</name>
    <dbReference type="NCBI Taxonomy" id="2662397"/>
    <lineage>
        <taxon>Bacteria</taxon>
        <taxon>Bacillati</taxon>
        <taxon>Actinomycetota</taxon>
        <taxon>Actinomycetes</taxon>
        <taxon>Kitasatosporales</taxon>
        <taxon>Streptomycetaceae</taxon>
        <taxon>Streptomyces</taxon>
    </lineage>
</organism>
<dbReference type="AlphaFoldDB" id="A0A5Q0LCP4"/>
<name>A0A5Q0LCP4_9ACTN</name>
<gene>
    <name evidence="3" type="ORF">GFH48_14465</name>
</gene>